<comment type="caution">
    <text evidence="1">The sequence shown here is derived from an EMBL/GenBank/DDBJ whole genome shotgun (WGS) entry which is preliminary data.</text>
</comment>
<name>A0AAE4AP07_9BACT</name>
<dbReference type="InterPro" id="IPR024033">
    <property type="entry name" value="OXTCase_su_AllG_h-dom"/>
</dbReference>
<protein>
    <recommendedName>
        <fullName evidence="3">DUF1116 domain-containing protein</fullName>
    </recommendedName>
</protein>
<dbReference type="AlphaFoldDB" id="A0AAE4AP07"/>
<accession>A0AAE4AP07</accession>
<evidence type="ECO:0008006" key="3">
    <source>
        <dbReference type="Google" id="ProtNLM"/>
    </source>
</evidence>
<proteinExistence type="predicted"/>
<dbReference type="Gene3D" id="3.90.1710.10">
    <property type="entry name" value="Enterococcus faecalis V583 domain"/>
    <property type="match status" value="1"/>
</dbReference>
<reference evidence="1" key="1">
    <citation type="submission" date="2023-07" db="EMBL/GenBank/DDBJ databases">
        <title>Genomic Encyclopedia of Type Strains, Phase IV (KMG-IV): sequencing the most valuable type-strain genomes for metagenomic binning, comparative biology and taxonomic classification.</title>
        <authorList>
            <person name="Goeker M."/>
        </authorList>
    </citation>
    <scope>NUCLEOTIDE SEQUENCE</scope>
    <source>
        <strain evidence="1">DSM 24202</strain>
    </source>
</reference>
<dbReference type="InterPro" id="IPR009499">
    <property type="entry name" value="AllG-like"/>
</dbReference>
<dbReference type="EMBL" id="JAUSVL010000001">
    <property type="protein sequence ID" value="MDQ0290799.1"/>
    <property type="molecule type" value="Genomic_DNA"/>
</dbReference>
<dbReference type="Gene3D" id="3.90.1700.10">
    <property type="entry name" value="v583 domain like"/>
    <property type="match status" value="1"/>
</dbReference>
<keyword evidence="2" id="KW-1185">Reference proteome</keyword>
<organism evidence="1 2">
    <name type="scientific">Oligosphaera ethanolica</name>
    <dbReference type="NCBI Taxonomy" id="760260"/>
    <lineage>
        <taxon>Bacteria</taxon>
        <taxon>Pseudomonadati</taxon>
        <taxon>Lentisphaerota</taxon>
        <taxon>Oligosphaeria</taxon>
        <taxon>Oligosphaerales</taxon>
        <taxon>Oligosphaeraceae</taxon>
        <taxon>Oligosphaera</taxon>
    </lineage>
</organism>
<evidence type="ECO:0000313" key="1">
    <source>
        <dbReference type="EMBL" id="MDQ0290799.1"/>
    </source>
</evidence>
<gene>
    <name evidence="1" type="ORF">J3R75_002906</name>
</gene>
<sequence>MNLKEKIAAANDHAVNELINANPVWVDIQPAGKVVDGLEPNMILHSGPPIDFADMVPLHRRGMISGALYEGLAKSEDEAIAKLNKGEIKVSSALDHNTVGAGTGIITASVAMMVVENKSNGARAATFPAEGPFQGGLCGWGLFSEDIAANLRYMRDELFPVLRELIKRRDGLPIKPILAEGMQMGDENHTRQSAADLLFIRQILPDLFRMDIPRDTMLKCMDYIVKTPRFFHCYGQGASMAALLSAKGTPYSTMTVAFGGNGVEYGIKVAGMGTDEWFTAPSMMMKGRYTSSQFSEKDQLPWIGDSCVVECAGLGGLAAAASPIVCNLRGLKLKDAIALTREMQEICIASNPNYPIPNLDFDFLPCGIDIRKVVKTGIAPEIHGGMFNHDGGLIGAGSARIPMLCFEKAIKAFAAKYRE</sequence>
<dbReference type="RefSeq" id="WP_307262707.1">
    <property type="nucleotide sequence ID" value="NZ_JAUSVL010000001.1"/>
</dbReference>
<evidence type="ECO:0000313" key="2">
    <source>
        <dbReference type="Proteomes" id="UP001238163"/>
    </source>
</evidence>
<dbReference type="Gene3D" id="1.10.10.660">
    <property type="entry name" value="conserved protein of unknown function from Enterococcus faecalis V583"/>
    <property type="match status" value="1"/>
</dbReference>
<dbReference type="Pfam" id="PF06545">
    <property type="entry name" value="AllG"/>
    <property type="match status" value="1"/>
</dbReference>
<dbReference type="Proteomes" id="UP001238163">
    <property type="component" value="Unassembled WGS sequence"/>
</dbReference>